<feature type="coiled-coil region" evidence="2">
    <location>
        <begin position="131"/>
        <end position="158"/>
    </location>
</feature>
<dbReference type="InterPro" id="IPR050733">
    <property type="entry name" value="Vitellogenin/Apolipophorin"/>
</dbReference>
<organism evidence="4 5">
    <name type="scientific">Cylicostephanus goldi</name>
    <name type="common">Nematode worm</name>
    <dbReference type="NCBI Taxonomy" id="71465"/>
    <lineage>
        <taxon>Eukaryota</taxon>
        <taxon>Metazoa</taxon>
        <taxon>Ecdysozoa</taxon>
        <taxon>Nematoda</taxon>
        <taxon>Chromadorea</taxon>
        <taxon>Rhabditida</taxon>
        <taxon>Rhabditina</taxon>
        <taxon>Rhabditomorpha</taxon>
        <taxon>Strongyloidea</taxon>
        <taxon>Strongylidae</taxon>
        <taxon>Cylicostephanus</taxon>
    </lineage>
</organism>
<dbReference type="PROSITE" id="PS51233">
    <property type="entry name" value="VWFD"/>
    <property type="match status" value="1"/>
</dbReference>
<evidence type="ECO:0000256" key="1">
    <source>
        <dbReference type="ARBA" id="ARBA00022729"/>
    </source>
</evidence>
<dbReference type="PANTHER" id="PTHR23345:SF15">
    <property type="entry name" value="VITELLOGENIN 1-RELATED"/>
    <property type="match status" value="1"/>
</dbReference>
<dbReference type="Proteomes" id="UP000271889">
    <property type="component" value="Unassembled WGS sequence"/>
</dbReference>
<keyword evidence="2" id="KW-0175">Coiled coil</keyword>
<reference evidence="4 5" key="1">
    <citation type="submission" date="2018-11" db="EMBL/GenBank/DDBJ databases">
        <authorList>
            <consortium name="Pathogen Informatics"/>
        </authorList>
    </citation>
    <scope>NUCLEOTIDE SEQUENCE [LARGE SCALE GENOMIC DNA]</scope>
</reference>
<feature type="domain" description="VWFD" evidence="3">
    <location>
        <begin position="406"/>
        <end position="458"/>
    </location>
</feature>
<gene>
    <name evidence="4" type="ORF">CGOC_LOCUS4439</name>
</gene>
<dbReference type="GO" id="GO:0005319">
    <property type="term" value="F:lipid transporter activity"/>
    <property type="evidence" value="ECO:0007669"/>
    <property type="project" value="TreeGrafter"/>
</dbReference>
<keyword evidence="5" id="KW-1185">Reference proteome</keyword>
<evidence type="ECO:0000313" key="4">
    <source>
        <dbReference type="EMBL" id="VDK58799.1"/>
    </source>
</evidence>
<evidence type="ECO:0000259" key="3">
    <source>
        <dbReference type="PROSITE" id="PS51233"/>
    </source>
</evidence>
<dbReference type="InterPro" id="IPR001846">
    <property type="entry name" value="VWF_type-D"/>
</dbReference>
<name>A0A3P6RE68_CYLGO</name>
<accession>A0A3P6RE68</accession>
<evidence type="ECO:0000313" key="5">
    <source>
        <dbReference type="Proteomes" id="UP000271889"/>
    </source>
</evidence>
<dbReference type="Pfam" id="PF00094">
    <property type="entry name" value="VWD"/>
    <property type="match status" value="1"/>
</dbReference>
<dbReference type="AlphaFoldDB" id="A0A3P6RE68"/>
<dbReference type="EMBL" id="UYRV01012290">
    <property type="protein sequence ID" value="VDK58799.1"/>
    <property type="molecule type" value="Genomic_DNA"/>
</dbReference>
<feature type="non-terminal residue" evidence="4">
    <location>
        <position position="458"/>
    </location>
</feature>
<dbReference type="OrthoDB" id="5825149at2759"/>
<protein>
    <recommendedName>
        <fullName evidence="3">VWFD domain-containing protein</fullName>
    </recommendedName>
</protein>
<keyword evidence="1" id="KW-0732">Signal</keyword>
<dbReference type="PANTHER" id="PTHR23345">
    <property type="entry name" value="VITELLOGENIN-RELATED"/>
    <property type="match status" value="1"/>
</dbReference>
<evidence type="ECO:0000256" key="2">
    <source>
        <dbReference type="SAM" id="Coils"/>
    </source>
</evidence>
<proteinExistence type="predicted"/>
<sequence>MEMVGERENKLTYTLHIPTEEMTLLRVMSRPVVFFRFLSGKKDYFLEKEQRTVLLPMWKTHNEKERVFEIAGIKTVLRGNWLNKWNMRNVLLGEYDWEFVMMPTQHTPKKIRFIFTMDKIERFQMERPDFTNLFEKEFEIEENEYERLEERERRERFEMRIRDVERSEGYKHRLHLRVENVDTMRHYGEVEMVTICDEELRYCKLNVEGKRTPMLHDERNEWRFNTKIQFLLPHMPKTLKELKEQVHREIQGLVEMKWGEDQWNELKMKIQLEQDKHQRRWLKLLEKEHKGLNAYELLLKAARLNQLKTVVEYKLTPFYEHLFERVYNFLRGYTFWNCRVTKVTSERNRLFFKLNVDPVSRNLINFVLKTPYEQMELYDFYVPRLYLPSIARRTLRDIRDEMVKERVCEVKSTKVRTFDDVVFRAPLTNCYHVIAKDCTEEQRFAVLVKKPRKDSEEK</sequence>